<proteinExistence type="inferred from homology"/>
<dbReference type="AlphaFoldDB" id="A0A9D9N2C9"/>
<evidence type="ECO:0000313" key="2">
    <source>
        <dbReference type="EMBL" id="MBO8457625.1"/>
    </source>
</evidence>
<protein>
    <submittedName>
        <fullName evidence="2">Polymer-forming cytoskeletal protein</fullName>
    </submittedName>
</protein>
<dbReference type="Proteomes" id="UP000823638">
    <property type="component" value="Unassembled WGS sequence"/>
</dbReference>
<dbReference type="PANTHER" id="PTHR35024:SF4">
    <property type="entry name" value="POLYMER-FORMING CYTOSKELETAL PROTEIN"/>
    <property type="match status" value="1"/>
</dbReference>
<dbReference type="InterPro" id="IPR007607">
    <property type="entry name" value="BacA/B"/>
</dbReference>
<reference evidence="2" key="1">
    <citation type="submission" date="2020-10" db="EMBL/GenBank/DDBJ databases">
        <authorList>
            <person name="Gilroy R."/>
        </authorList>
    </citation>
    <scope>NUCLEOTIDE SEQUENCE</scope>
    <source>
        <strain evidence="2">10532</strain>
    </source>
</reference>
<dbReference type="PANTHER" id="PTHR35024">
    <property type="entry name" value="HYPOTHETICAL CYTOSOLIC PROTEIN"/>
    <property type="match status" value="1"/>
</dbReference>
<sequence>MGRNLDKDSDRAVTVLGKETFFSGVLHFTDELRILGAFEGTIEAEGNLYIEKNSVCNVNHISASSVVISGKVTGDVVSHDRLELRSGSELHGNVTASKLRIADDVLFEGQVSMIQNKREIDIFSAKGFEIKDSLR</sequence>
<gene>
    <name evidence="2" type="ORF">IAA81_05280</name>
</gene>
<comment type="similarity">
    <text evidence="1">Belongs to the bactofilin family.</text>
</comment>
<organism evidence="2 3">
    <name type="scientific">Candidatus Gallitreponema excrementavium</name>
    <dbReference type="NCBI Taxonomy" id="2840840"/>
    <lineage>
        <taxon>Bacteria</taxon>
        <taxon>Pseudomonadati</taxon>
        <taxon>Spirochaetota</taxon>
        <taxon>Spirochaetia</taxon>
        <taxon>Spirochaetales</taxon>
        <taxon>Candidatus Gallitreponema</taxon>
    </lineage>
</organism>
<evidence type="ECO:0000256" key="1">
    <source>
        <dbReference type="ARBA" id="ARBA00044755"/>
    </source>
</evidence>
<accession>A0A9D9N2C9</accession>
<reference evidence="2" key="2">
    <citation type="journal article" date="2021" name="PeerJ">
        <title>Extensive microbial diversity within the chicken gut microbiome revealed by metagenomics and culture.</title>
        <authorList>
            <person name="Gilroy R."/>
            <person name="Ravi A."/>
            <person name="Getino M."/>
            <person name="Pursley I."/>
            <person name="Horton D.L."/>
            <person name="Alikhan N.F."/>
            <person name="Baker D."/>
            <person name="Gharbi K."/>
            <person name="Hall N."/>
            <person name="Watson M."/>
            <person name="Adriaenssens E.M."/>
            <person name="Foster-Nyarko E."/>
            <person name="Jarju S."/>
            <person name="Secka A."/>
            <person name="Antonio M."/>
            <person name="Oren A."/>
            <person name="Chaudhuri R.R."/>
            <person name="La Ragione R."/>
            <person name="Hildebrand F."/>
            <person name="Pallen M.J."/>
        </authorList>
    </citation>
    <scope>NUCLEOTIDE SEQUENCE</scope>
    <source>
        <strain evidence="2">10532</strain>
    </source>
</reference>
<name>A0A9D9N2C9_9SPIR</name>
<dbReference type="EMBL" id="JADIMM010000071">
    <property type="protein sequence ID" value="MBO8457625.1"/>
    <property type="molecule type" value="Genomic_DNA"/>
</dbReference>
<evidence type="ECO:0000313" key="3">
    <source>
        <dbReference type="Proteomes" id="UP000823638"/>
    </source>
</evidence>
<dbReference type="Pfam" id="PF04519">
    <property type="entry name" value="Bactofilin"/>
    <property type="match status" value="1"/>
</dbReference>
<comment type="caution">
    <text evidence="2">The sequence shown here is derived from an EMBL/GenBank/DDBJ whole genome shotgun (WGS) entry which is preliminary data.</text>
</comment>